<dbReference type="Proteomes" id="UP001523392">
    <property type="component" value="Unassembled WGS sequence"/>
</dbReference>
<protein>
    <submittedName>
        <fullName evidence="1">Uncharacterized protein</fullName>
    </submittedName>
</protein>
<sequence length="113" mass="12062">MAVRVGGRTTKASWAEGFEKGDVRLRGVVRVEANTTTAASFSVTREMARKIEEGACAAGEVPAIAVELLPRDGQPAVRLLVVPDWVPDWVLDGIVGVREESAPRALSCSRCKG</sequence>
<comment type="caution">
    <text evidence="1">The sequence shown here is derived from an EMBL/GenBank/DDBJ whole genome shotgun (WGS) entry which is preliminary data.</text>
</comment>
<organism evidence="1 2">
    <name type="scientific">Siccirubricoccus soli</name>
    <dbReference type="NCBI Taxonomy" id="2899147"/>
    <lineage>
        <taxon>Bacteria</taxon>
        <taxon>Pseudomonadati</taxon>
        <taxon>Pseudomonadota</taxon>
        <taxon>Alphaproteobacteria</taxon>
        <taxon>Acetobacterales</taxon>
        <taxon>Roseomonadaceae</taxon>
        <taxon>Siccirubricoccus</taxon>
    </lineage>
</organism>
<name>A0ABT1DBI4_9PROT</name>
<evidence type="ECO:0000313" key="1">
    <source>
        <dbReference type="EMBL" id="MCO6419300.1"/>
    </source>
</evidence>
<proteinExistence type="predicted"/>
<dbReference type="EMBL" id="JAFIRR010000185">
    <property type="protein sequence ID" value="MCO6419300.1"/>
    <property type="molecule type" value="Genomic_DNA"/>
</dbReference>
<gene>
    <name evidence="1" type="ORF">JYK14_24520</name>
</gene>
<reference evidence="1 2" key="1">
    <citation type="submission" date="2021-12" db="EMBL/GenBank/DDBJ databases">
        <title>Siccirubricoccus leaddurans sp. nov., a high concentration Zn2+ tolerance bacterium.</title>
        <authorList>
            <person name="Cao Y."/>
        </authorList>
    </citation>
    <scope>NUCLEOTIDE SEQUENCE [LARGE SCALE GENOMIC DNA]</scope>
    <source>
        <strain evidence="1 2">KC 17139</strain>
    </source>
</reference>
<keyword evidence="2" id="KW-1185">Reference proteome</keyword>
<evidence type="ECO:0000313" key="2">
    <source>
        <dbReference type="Proteomes" id="UP001523392"/>
    </source>
</evidence>
<accession>A0ABT1DBI4</accession>
<dbReference type="RefSeq" id="WP_252955917.1">
    <property type="nucleotide sequence ID" value="NZ_JAFIRR010000185.1"/>
</dbReference>